<accession>A0A940IJE5</accession>
<protein>
    <submittedName>
        <fullName evidence="1">Uracil-DNA glycosylase family protein</fullName>
    </submittedName>
</protein>
<comment type="caution">
    <text evidence="1">The sequence shown here is derived from an EMBL/GenBank/DDBJ whole genome shotgun (WGS) entry which is preliminary data.</text>
</comment>
<sequence length="192" mass="22069">METEKHPLEPFLPEAARLLMLGSFPPKKEKWSMDFFYPNFINDMWRIFGIVFFHDRFHFVAGDGKHFDKDRIVSFCRETGIALFDTATEVVRHKDNASDKFLEIVSPTDIKGLLERIPECRTIVTTGEKATDTLCGIFGCRKPKTGESVRFSTPEGREMTFYRMPSSSRAYPMSVDRKAEIYEAMFTASGIL</sequence>
<dbReference type="Proteomes" id="UP000725002">
    <property type="component" value="Unassembled WGS sequence"/>
</dbReference>
<dbReference type="InterPro" id="IPR036895">
    <property type="entry name" value="Uracil-DNA_glycosylase-like_sf"/>
</dbReference>
<evidence type="ECO:0000313" key="1">
    <source>
        <dbReference type="EMBL" id="MBO8484526.1"/>
    </source>
</evidence>
<dbReference type="SUPFAM" id="SSF52141">
    <property type="entry name" value="Uracil-DNA glycosylase-like"/>
    <property type="match status" value="1"/>
</dbReference>
<evidence type="ECO:0000313" key="2">
    <source>
        <dbReference type="Proteomes" id="UP000725002"/>
    </source>
</evidence>
<dbReference type="AlphaFoldDB" id="A0A940IJE5"/>
<dbReference type="EMBL" id="JADILV010000077">
    <property type="protein sequence ID" value="MBO8484526.1"/>
    <property type="molecule type" value="Genomic_DNA"/>
</dbReference>
<gene>
    <name evidence="1" type="ORF">IAB75_10525</name>
</gene>
<proteinExistence type="predicted"/>
<organism evidence="1 2">
    <name type="scientific">Candidatus Cryptobacteroides avicola</name>
    <dbReference type="NCBI Taxonomy" id="2840757"/>
    <lineage>
        <taxon>Bacteria</taxon>
        <taxon>Pseudomonadati</taxon>
        <taxon>Bacteroidota</taxon>
        <taxon>Bacteroidia</taxon>
        <taxon>Bacteroidales</taxon>
        <taxon>Candidatus Cryptobacteroides</taxon>
    </lineage>
</organism>
<dbReference type="CDD" id="cd10032">
    <property type="entry name" value="UDG-F6_HDG"/>
    <property type="match status" value="1"/>
</dbReference>
<name>A0A940IJE5_9BACT</name>
<reference evidence="1" key="2">
    <citation type="journal article" date="2021" name="PeerJ">
        <title>Extensive microbial diversity within the chicken gut microbiome revealed by metagenomics and culture.</title>
        <authorList>
            <person name="Gilroy R."/>
            <person name="Ravi A."/>
            <person name="Getino M."/>
            <person name="Pursley I."/>
            <person name="Horton D.L."/>
            <person name="Alikhan N.F."/>
            <person name="Baker D."/>
            <person name="Gharbi K."/>
            <person name="Hall N."/>
            <person name="Watson M."/>
            <person name="Adriaenssens E.M."/>
            <person name="Foster-Nyarko E."/>
            <person name="Jarju S."/>
            <person name="Secka A."/>
            <person name="Antonio M."/>
            <person name="Oren A."/>
            <person name="Chaudhuri R.R."/>
            <person name="La Ragione R."/>
            <person name="Hildebrand F."/>
            <person name="Pallen M.J."/>
        </authorList>
    </citation>
    <scope>NUCLEOTIDE SEQUENCE</scope>
    <source>
        <strain evidence="1">G3-8215</strain>
    </source>
</reference>
<reference evidence="1" key="1">
    <citation type="submission" date="2020-10" db="EMBL/GenBank/DDBJ databases">
        <authorList>
            <person name="Gilroy R."/>
        </authorList>
    </citation>
    <scope>NUCLEOTIDE SEQUENCE</scope>
    <source>
        <strain evidence="1">G3-8215</strain>
    </source>
</reference>
<dbReference type="Gene3D" id="3.40.470.10">
    <property type="entry name" value="Uracil-DNA glycosylase-like domain"/>
    <property type="match status" value="1"/>
</dbReference>